<dbReference type="PANTHER" id="PTHR14097:SF8">
    <property type="entry name" value="NAD(P)-BINDING DOMAIN-CONTAINING PROTEIN"/>
    <property type="match status" value="1"/>
</dbReference>
<dbReference type="Proteomes" id="UP000321933">
    <property type="component" value="Unassembled WGS sequence"/>
</dbReference>
<organism evidence="1 2">
    <name type="scientific">Parahaliea aestuarii</name>
    <dbReference type="NCBI Taxonomy" id="1852021"/>
    <lineage>
        <taxon>Bacteria</taxon>
        <taxon>Pseudomonadati</taxon>
        <taxon>Pseudomonadota</taxon>
        <taxon>Gammaproteobacteria</taxon>
        <taxon>Cellvibrionales</taxon>
        <taxon>Halieaceae</taxon>
        <taxon>Parahaliea</taxon>
    </lineage>
</organism>
<dbReference type="RefSeq" id="WP_148064352.1">
    <property type="nucleotide sequence ID" value="NZ_VRYZ01000004.1"/>
</dbReference>
<keyword evidence="2" id="KW-1185">Reference proteome</keyword>
<sequence>MLKVLKIGTLILLAALLLLIVGLNLWGAATLGHYTPGADTPRNAEANRVVMVFGATGSVGDGLLKAAMQDPQVDTLYAVTRRLSPRLEAGQATGRVQVILHEDFTDYQAMGDILATVNTVMWGLGTTSIGMDPETYRHIHEDFPVAFVEAWLAARTAAPMAFHYVTGMGTGENESARWAQDKGRAERRVAEMAEGTGLRTYGHRSAWIRPTEENAHPGIYLLEPLLKPGHLVIRAVDLGRAMLEISARGDEIPNGALIDNRDALEYAAAYRRHAGLD</sequence>
<dbReference type="Gene3D" id="3.40.50.720">
    <property type="entry name" value="NAD(P)-binding Rossmann-like Domain"/>
    <property type="match status" value="1"/>
</dbReference>
<name>A0A5C8ZTA8_9GAMM</name>
<protein>
    <recommendedName>
        <fullName evidence="3">NAD(P)H-binding protein</fullName>
    </recommendedName>
</protein>
<proteinExistence type="predicted"/>
<dbReference type="OrthoDB" id="9798632at2"/>
<reference evidence="1 2" key="1">
    <citation type="submission" date="2019-08" db="EMBL/GenBank/DDBJ databases">
        <title>Parahaliea maris sp. nov., isolated from the surface seawater.</title>
        <authorList>
            <person name="Liu Y."/>
        </authorList>
    </citation>
    <scope>NUCLEOTIDE SEQUENCE [LARGE SCALE GENOMIC DNA]</scope>
    <source>
        <strain evidence="1 2">S2-26</strain>
    </source>
</reference>
<dbReference type="InterPro" id="IPR036291">
    <property type="entry name" value="NAD(P)-bd_dom_sf"/>
</dbReference>
<evidence type="ECO:0008006" key="3">
    <source>
        <dbReference type="Google" id="ProtNLM"/>
    </source>
</evidence>
<evidence type="ECO:0000313" key="2">
    <source>
        <dbReference type="Proteomes" id="UP000321933"/>
    </source>
</evidence>
<accession>A0A5C8ZTA8</accession>
<dbReference type="PANTHER" id="PTHR14097">
    <property type="entry name" value="OXIDOREDUCTASE HTATIP2"/>
    <property type="match status" value="1"/>
</dbReference>
<dbReference type="EMBL" id="VRYZ01000004">
    <property type="protein sequence ID" value="TXS91686.1"/>
    <property type="molecule type" value="Genomic_DNA"/>
</dbReference>
<dbReference type="SUPFAM" id="SSF51735">
    <property type="entry name" value="NAD(P)-binding Rossmann-fold domains"/>
    <property type="match status" value="1"/>
</dbReference>
<dbReference type="AlphaFoldDB" id="A0A5C8ZTA8"/>
<evidence type="ECO:0000313" key="1">
    <source>
        <dbReference type="EMBL" id="TXS91686.1"/>
    </source>
</evidence>
<comment type="caution">
    <text evidence="1">The sequence shown here is derived from an EMBL/GenBank/DDBJ whole genome shotgun (WGS) entry which is preliminary data.</text>
</comment>
<gene>
    <name evidence="1" type="ORF">FVW59_11045</name>
</gene>